<protein>
    <recommendedName>
        <fullName evidence="3">tyrosinase</fullName>
        <ecNumber evidence="3">1.14.18.1</ecNumber>
    </recommendedName>
</protein>
<evidence type="ECO:0000259" key="12">
    <source>
        <dbReference type="PROSITE" id="PS00497"/>
    </source>
</evidence>
<dbReference type="GO" id="GO:0042438">
    <property type="term" value="P:melanin biosynthetic process"/>
    <property type="evidence" value="ECO:0007669"/>
    <property type="project" value="UniProtKB-KW"/>
</dbReference>
<dbReference type="PRINTS" id="PR00092">
    <property type="entry name" value="TYROSINASE"/>
</dbReference>
<dbReference type="SUPFAM" id="SSF48056">
    <property type="entry name" value="Di-copper centre-containing domain"/>
    <property type="match status" value="1"/>
</dbReference>
<dbReference type="Gene3D" id="1.10.1280.10">
    <property type="entry name" value="Di-copper center containing domain from catechol oxidase"/>
    <property type="match status" value="1"/>
</dbReference>
<evidence type="ECO:0000259" key="13">
    <source>
        <dbReference type="PROSITE" id="PS00498"/>
    </source>
</evidence>
<evidence type="ECO:0000256" key="9">
    <source>
        <dbReference type="ARBA" id="ARBA00048233"/>
    </source>
</evidence>
<feature type="compositionally biased region" description="Basic and acidic residues" evidence="11">
    <location>
        <begin position="237"/>
        <end position="257"/>
    </location>
</feature>
<dbReference type="InterPro" id="IPR041640">
    <property type="entry name" value="Tyrosinase_C"/>
</dbReference>
<evidence type="ECO:0000313" key="14">
    <source>
        <dbReference type="EMBL" id="KAF7557979.1"/>
    </source>
</evidence>
<comment type="caution">
    <text evidence="14">The sequence shown here is derived from an EMBL/GenBank/DDBJ whole genome shotgun (WGS) entry which is preliminary data.</text>
</comment>
<dbReference type="EMBL" id="JAANBB010000002">
    <property type="protein sequence ID" value="KAF7557979.1"/>
    <property type="molecule type" value="Genomic_DNA"/>
</dbReference>
<evidence type="ECO:0000256" key="11">
    <source>
        <dbReference type="SAM" id="MobiDB-lite"/>
    </source>
</evidence>
<evidence type="ECO:0000256" key="3">
    <source>
        <dbReference type="ARBA" id="ARBA00011906"/>
    </source>
</evidence>
<dbReference type="GO" id="GO:0004503">
    <property type="term" value="F:tyrosinase activity"/>
    <property type="evidence" value="ECO:0007669"/>
    <property type="project" value="UniProtKB-EC"/>
</dbReference>
<evidence type="ECO:0000256" key="5">
    <source>
        <dbReference type="ARBA" id="ARBA00023002"/>
    </source>
</evidence>
<evidence type="ECO:0000256" key="8">
    <source>
        <dbReference type="ARBA" id="ARBA00023101"/>
    </source>
</evidence>
<accession>A0A9P5HQ80</accession>
<organism evidence="14 15">
    <name type="scientific">Cylindrodendrum hubeiense</name>
    <dbReference type="NCBI Taxonomy" id="595255"/>
    <lineage>
        <taxon>Eukaryota</taxon>
        <taxon>Fungi</taxon>
        <taxon>Dikarya</taxon>
        <taxon>Ascomycota</taxon>
        <taxon>Pezizomycotina</taxon>
        <taxon>Sordariomycetes</taxon>
        <taxon>Hypocreomycetidae</taxon>
        <taxon>Hypocreales</taxon>
        <taxon>Nectriaceae</taxon>
        <taxon>Cylindrodendrum</taxon>
    </lineage>
</organism>
<evidence type="ECO:0000256" key="2">
    <source>
        <dbReference type="ARBA" id="ARBA00009928"/>
    </source>
</evidence>
<keyword evidence="4" id="KW-0479">Metal-binding</keyword>
<keyword evidence="8" id="KW-0470">Melanin biosynthesis</keyword>
<dbReference type="PROSITE" id="PS00497">
    <property type="entry name" value="TYROSINASE_1"/>
    <property type="match status" value="1"/>
</dbReference>
<feature type="domain" description="Tyrosinase copper-binding" evidence="12">
    <location>
        <begin position="113"/>
        <end position="130"/>
    </location>
</feature>
<name>A0A9P5HQ80_9HYPO</name>
<evidence type="ECO:0000256" key="6">
    <source>
        <dbReference type="ARBA" id="ARBA00023008"/>
    </source>
</evidence>
<dbReference type="GO" id="GO:0046872">
    <property type="term" value="F:metal ion binding"/>
    <property type="evidence" value="ECO:0007669"/>
    <property type="project" value="UniProtKB-KW"/>
</dbReference>
<evidence type="ECO:0000256" key="7">
    <source>
        <dbReference type="ARBA" id="ARBA00023033"/>
    </source>
</evidence>
<feature type="region of interest" description="Disordered" evidence="11">
    <location>
        <begin position="236"/>
        <end position="266"/>
    </location>
</feature>
<keyword evidence="7" id="KW-0503">Monooxygenase</keyword>
<dbReference type="InterPro" id="IPR050316">
    <property type="entry name" value="Tyrosinase/Hemocyanin"/>
</dbReference>
<comment type="cofactor">
    <cofactor evidence="1">
        <name>Cu(2+)</name>
        <dbReference type="ChEBI" id="CHEBI:29036"/>
    </cofactor>
</comment>
<feature type="domain" description="Tyrosinase copper-binding" evidence="13">
    <location>
        <begin position="398"/>
        <end position="409"/>
    </location>
</feature>
<keyword evidence="5" id="KW-0560">Oxidoreductase</keyword>
<dbReference type="OrthoDB" id="1658288at2759"/>
<feature type="compositionally biased region" description="Pro residues" evidence="11">
    <location>
        <begin position="89"/>
        <end position="104"/>
    </location>
</feature>
<reference evidence="14" key="1">
    <citation type="submission" date="2020-03" db="EMBL/GenBank/DDBJ databases">
        <title>Draft Genome Sequence of Cylindrodendrum hubeiense.</title>
        <authorList>
            <person name="Buettner E."/>
            <person name="Kellner H."/>
        </authorList>
    </citation>
    <scope>NUCLEOTIDE SEQUENCE</scope>
    <source>
        <strain evidence="14">IHI 201604</strain>
    </source>
</reference>
<sequence length="744" mass="83743">MADGTFNITGLPRPADAVSKTKKIPYVTNLPLRYEISAFAGSKDKEVRKQWTLYVLALERFKSKPVDEKLSYFQVAGIHGYPETVWDNAPPPKSDPVGPQPPGGQPFGGYCNHNGINFPNWHRPYMLLFEQCIWDNMKDVIGHWKTKHGLPDSEAQAWYTAAEKWRLPYWDWARKQSYTQDFAYPEVLTQGTVRIYPPAALKDFYPPSGIYANPLWGFSNPELNEDGDPYPFGSMPKGKEEWNIKDDPVDHQKELPDPNHPNNDTDWIPWSQATGISRYGIFVNNERTGFRGLDGINNPWTANNFLSNVDLIAKSDPNKQIKHNPGNLADSVNRMFSPDYNSTWGQFASTKWKNEGHTNATGYMSLEYIHNNVHNLTGGSSFKTGVGHMSDVPVAAFDPIFWLHHCQIDRLLAIWQSLYWDLWFDQKEPPRNPGSKYPNVPDDTETDFLQPFHDKANGDPLTDVWTAKKARNWTDLNYQYDDLMALSQKALAPDGTLDEEKFTSDLEVYINATYPSTAKLVSAIREAPIDTPEGLVPDDAGEKSKAWKDYIINVVYDRYALNGRSYTIEFYLGGPENKLKTHFEPQNLVGHVYTFGGGVRSTESSCGNCKKQSDAGVLSCGQVPLTIELLHHTLDSIPDHPIDNFNEVEEYLKLHLQWRFVQSGGAQLDASKFPNTEISVLRGVGKPRQVKKSAAPEGAVQYSAMESLTLDTVSTAPTLPPIYSDYEVLPEITHNKPGGLAVSA</sequence>
<dbReference type="Gene3D" id="2.60.310.20">
    <property type="match status" value="1"/>
</dbReference>
<feature type="region of interest" description="Disordered" evidence="11">
    <location>
        <begin position="86"/>
        <end position="105"/>
    </location>
</feature>
<comment type="similarity">
    <text evidence="2">Belongs to the tyrosinase family.</text>
</comment>
<evidence type="ECO:0000313" key="15">
    <source>
        <dbReference type="Proteomes" id="UP000722485"/>
    </source>
</evidence>
<keyword evidence="6" id="KW-0186">Copper</keyword>
<dbReference type="PANTHER" id="PTHR11474">
    <property type="entry name" value="TYROSINASE FAMILY MEMBER"/>
    <property type="match status" value="1"/>
</dbReference>
<dbReference type="EC" id="1.14.18.1" evidence="3"/>
<dbReference type="Pfam" id="PF00264">
    <property type="entry name" value="Tyrosinase"/>
    <property type="match status" value="1"/>
</dbReference>
<comment type="catalytic activity">
    <reaction evidence="10">
        <text>L-tyrosine + O2 = L-dopaquinone + H2O</text>
        <dbReference type="Rhea" id="RHEA:18117"/>
        <dbReference type="ChEBI" id="CHEBI:15377"/>
        <dbReference type="ChEBI" id="CHEBI:15379"/>
        <dbReference type="ChEBI" id="CHEBI:57924"/>
        <dbReference type="ChEBI" id="CHEBI:58315"/>
        <dbReference type="EC" id="1.14.18.1"/>
    </reaction>
</comment>
<dbReference type="InterPro" id="IPR008922">
    <property type="entry name" value="Di-copper_centre_dom_sf"/>
</dbReference>
<gene>
    <name evidence="14" type="ORF">G7Z17_g263</name>
</gene>
<dbReference type="Pfam" id="PF18132">
    <property type="entry name" value="Tyrosinase_C"/>
    <property type="match status" value="1"/>
</dbReference>
<evidence type="ECO:0000256" key="10">
    <source>
        <dbReference type="ARBA" id="ARBA00048881"/>
    </source>
</evidence>
<dbReference type="PROSITE" id="PS00498">
    <property type="entry name" value="TYROSINASE_2"/>
    <property type="match status" value="1"/>
</dbReference>
<dbReference type="AlphaFoldDB" id="A0A9P5HQ80"/>
<evidence type="ECO:0000256" key="4">
    <source>
        <dbReference type="ARBA" id="ARBA00022723"/>
    </source>
</evidence>
<keyword evidence="15" id="KW-1185">Reference proteome</keyword>
<comment type="catalytic activity">
    <reaction evidence="9">
        <text>2 L-dopa + O2 = 2 L-dopaquinone + 2 H2O</text>
        <dbReference type="Rhea" id="RHEA:34287"/>
        <dbReference type="ChEBI" id="CHEBI:15377"/>
        <dbReference type="ChEBI" id="CHEBI:15379"/>
        <dbReference type="ChEBI" id="CHEBI:57504"/>
        <dbReference type="ChEBI" id="CHEBI:57924"/>
        <dbReference type="EC" id="1.14.18.1"/>
    </reaction>
</comment>
<proteinExistence type="inferred from homology"/>
<dbReference type="InterPro" id="IPR002227">
    <property type="entry name" value="Tyrosinase_Cu-bd"/>
</dbReference>
<evidence type="ECO:0000256" key="1">
    <source>
        <dbReference type="ARBA" id="ARBA00001973"/>
    </source>
</evidence>
<dbReference type="Proteomes" id="UP000722485">
    <property type="component" value="Unassembled WGS sequence"/>
</dbReference>
<dbReference type="PANTHER" id="PTHR11474:SF76">
    <property type="entry name" value="SHKT DOMAIN-CONTAINING PROTEIN"/>
    <property type="match status" value="1"/>
</dbReference>